<dbReference type="RefSeq" id="WP_013112835.1">
    <property type="nucleotide sequence ID" value="NZ_JJMJ01000094.1"/>
</dbReference>
<feature type="transmembrane region" description="Helical" evidence="1">
    <location>
        <begin position="6"/>
        <end position="25"/>
    </location>
</feature>
<evidence type="ECO:0008006" key="4">
    <source>
        <dbReference type="Google" id="ProtNLM"/>
    </source>
</evidence>
<dbReference type="Proteomes" id="UP000238924">
    <property type="component" value="Unassembled WGS sequence"/>
</dbReference>
<accession>A0ABX5B4K0</accession>
<dbReference type="Gene3D" id="2.60.40.1820">
    <property type="match status" value="1"/>
</dbReference>
<keyword evidence="1" id="KW-0812">Transmembrane</keyword>
<gene>
    <name evidence="2" type="ORF">DJ52_06125</name>
</gene>
<dbReference type="EMBL" id="JJMJ01000094">
    <property type="protein sequence ID" value="PPS22244.1"/>
    <property type="molecule type" value="Genomic_DNA"/>
</dbReference>
<protein>
    <recommendedName>
        <fullName evidence="4">Late embryogenesis abundant protein LEA-2 subgroup domain-containing protein</fullName>
    </recommendedName>
</protein>
<dbReference type="SUPFAM" id="SSF117070">
    <property type="entry name" value="LEA14-like"/>
    <property type="match status" value="1"/>
</dbReference>
<name>A0ABX5B4K0_9SPIR</name>
<reference evidence="2 3" key="1">
    <citation type="submission" date="2014-04" db="EMBL/GenBank/DDBJ databases">
        <title>Whole genome sequence of 'Brachyspira hampsonii' D13-03603F2.</title>
        <authorList>
            <person name="Patterson A.H."/>
            <person name="Chaban B."/>
            <person name="Fernando C."/>
            <person name="Harding J.C."/>
            <person name="Hill J.E."/>
        </authorList>
    </citation>
    <scope>NUCLEOTIDE SEQUENCE [LARGE SCALE GENOMIC DNA]</scope>
    <source>
        <strain evidence="2 3">D13-03603F2</strain>
    </source>
</reference>
<keyword evidence="1" id="KW-0472">Membrane</keyword>
<organism evidence="2 3">
    <name type="scientific">Brachyspira murdochii</name>
    <dbReference type="NCBI Taxonomy" id="84378"/>
    <lineage>
        <taxon>Bacteria</taxon>
        <taxon>Pseudomonadati</taxon>
        <taxon>Spirochaetota</taxon>
        <taxon>Spirochaetia</taxon>
        <taxon>Brachyspirales</taxon>
        <taxon>Brachyspiraceae</taxon>
        <taxon>Brachyspira</taxon>
    </lineage>
</organism>
<comment type="caution">
    <text evidence="2">The sequence shown here is derived from an EMBL/GenBank/DDBJ whole genome shotgun (WGS) entry which is preliminary data.</text>
</comment>
<evidence type="ECO:0000313" key="2">
    <source>
        <dbReference type="EMBL" id="PPS22244.1"/>
    </source>
</evidence>
<sequence>MKNKIIILLIFLAVLLVIAFILSYGKIKSRAKEIKREYIEKYKPDITFKSASIDEITLSYITLNTLIEVKNNLPFELPIEKAEVKLINNSDKVFASANSSDTSENLKIPANSSISFNMKFKAQYSDLFETVIDAIKSKSFKCNANIIITFTVYGKYFEFSYDEKLVFIQ</sequence>
<keyword evidence="1" id="KW-1133">Transmembrane helix</keyword>
<proteinExistence type="predicted"/>
<keyword evidence="3" id="KW-1185">Reference proteome</keyword>
<evidence type="ECO:0000256" key="1">
    <source>
        <dbReference type="SAM" id="Phobius"/>
    </source>
</evidence>
<evidence type="ECO:0000313" key="3">
    <source>
        <dbReference type="Proteomes" id="UP000238924"/>
    </source>
</evidence>